<evidence type="ECO:0000313" key="1">
    <source>
        <dbReference type="EMBL" id="WTT19636.1"/>
    </source>
</evidence>
<gene>
    <name evidence="1" type="ORF">OHA22_30970</name>
</gene>
<dbReference type="EMBL" id="CP108222">
    <property type="protein sequence ID" value="WTT19636.1"/>
    <property type="molecule type" value="Genomic_DNA"/>
</dbReference>
<dbReference type="PANTHER" id="PTHR34613:SF1">
    <property type="entry name" value="SLL6017 PROTEIN"/>
    <property type="match status" value="1"/>
</dbReference>
<dbReference type="PANTHER" id="PTHR34613">
    <property type="entry name" value="SLL0800 PROTEIN"/>
    <property type="match status" value="1"/>
</dbReference>
<name>A0AAU2A7T7_9ACTN</name>
<reference evidence="1" key="1">
    <citation type="submission" date="2022-10" db="EMBL/GenBank/DDBJ databases">
        <title>The complete genomes of actinobacterial strains from the NBC collection.</title>
        <authorList>
            <person name="Joergensen T.S."/>
            <person name="Alvarez Arevalo M."/>
            <person name="Sterndorff E.B."/>
            <person name="Faurdal D."/>
            <person name="Vuksanovic O."/>
            <person name="Mourched A.-S."/>
            <person name="Charusanti P."/>
            <person name="Shaw S."/>
            <person name="Blin K."/>
            <person name="Weber T."/>
        </authorList>
    </citation>
    <scope>NUCLEOTIDE SEQUENCE</scope>
    <source>
        <strain evidence="1">NBC_00093</strain>
    </source>
</reference>
<organism evidence="1">
    <name type="scientific">Streptomyces sp. NBC_00093</name>
    <dbReference type="NCBI Taxonomy" id="2975649"/>
    <lineage>
        <taxon>Bacteria</taxon>
        <taxon>Bacillati</taxon>
        <taxon>Actinomycetota</taxon>
        <taxon>Actinomycetes</taxon>
        <taxon>Kitasatosporales</taxon>
        <taxon>Streptomycetaceae</taxon>
        <taxon>Streptomyces</taxon>
    </lineage>
</organism>
<accession>A0AAU2A7T7</accession>
<sequence>MVSSAHEAMHQIFREDPGLFARVLPKAGITFPEPMATRLVDTDLTEIKPLARRVDTLLEVEVDTADGGGYLLLVESQSKPDRDKFSSWAYYLAHVHAERKLPPVLLVVCQDKNTASWAANPIRIGLPVHTSMMVFPLVLGPDNVPAILDPDEAAEDLPVAVFSALAHAKDPALPAILETLAAAVDIVGGDTAKDWAEFTEVGLDNTQARAHWRKLMALRTSRFPGRGTIIEETLIKGQTEGRAEGRAEDILRLLDVRGIDVPEAARKRITNCTDLDTLGTWFDRAITAADTEELFAQA</sequence>
<evidence type="ECO:0008006" key="2">
    <source>
        <dbReference type="Google" id="ProtNLM"/>
    </source>
</evidence>
<dbReference type="AlphaFoldDB" id="A0AAU2A7T7"/>
<proteinExistence type="predicted"/>
<protein>
    <recommendedName>
        <fullName evidence="2">Transposase</fullName>
    </recommendedName>
</protein>